<feature type="domain" description="4Fe-4S ferredoxin-type" evidence="20">
    <location>
        <begin position="927"/>
        <end position="959"/>
    </location>
</feature>
<keyword evidence="7" id="KW-0004">4Fe-4S</keyword>
<evidence type="ECO:0000256" key="13">
    <source>
        <dbReference type="ARBA" id="ARBA00022827"/>
    </source>
</evidence>
<dbReference type="UniPathway" id="UPA00131"/>
<keyword evidence="17" id="KW-0411">Iron-sulfur</keyword>
<keyword evidence="15" id="KW-0560">Oxidoreductase</keyword>
<dbReference type="GO" id="GO:0046872">
    <property type="term" value="F:metal ion binding"/>
    <property type="evidence" value="ECO:0007669"/>
    <property type="project" value="UniProtKB-KW"/>
</dbReference>
<dbReference type="SUPFAM" id="SSF51395">
    <property type="entry name" value="FMN-linked oxidoreductases"/>
    <property type="match status" value="1"/>
</dbReference>
<comment type="pathway">
    <text evidence="4">Amino-acid biosynthesis; beta-alanine biosynthesis.</text>
</comment>
<dbReference type="OrthoDB" id="286800at2759"/>
<keyword evidence="11" id="KW-0677">Repeat</keyword>
<dbReference type="GO" id="GO:0050661">
    <property type="term" value="F:NADP binding"/>
    <property type="evidence" value="ECO:0007669"/>
    <property type="project" value="TreeGrafter"/>
</dbReference>
<comment type="cofactor">
    <cofactor evidence="2">
        <name>[4Fe-4S] cluster</name>
        <dbReference type="ChEBI" id="CHEBI:49883"/>
    </cofactor>
</comment>
<dbReference type="SUPFAM" id="SSF46548">
    <property type="entry name" value="alpha-helical ferredoxin"/>
    <property type="match status" value="1"/>
</dbReference>
<evidence type="ECO:0000256" key="3">
    <source>
        <dbReference type="ARBA" id="ARBA00001974"/>
    </source>
</evidence>
<dbReference type="InterPro" id="IPR013785">
    <property type="entry name" value="Aldolase_TIM"/>
</dbReference>
<proteinExistence type="inferred from homology"/>
<dbReference type="FunFam" id="3.30.70.20:FF:000023">
    <property type="entry name" value="Dihydropyrimidine dehydrogenase [NADP(+)]"/>
    <property type="match status" value="1"/>
</dbReference>
<keyword evidence="9" id="KW-0288">FMN</keyword>
<dbReference type="Pfam" id="PF14691">
    <property type="entry name" value="Fer4_20"/>
    <property type="match status" value="1"/>
</dbReference>
<dbReference type="Pfam" id="PF01180">
    <property type="entry name" value="DHO_dh"/>
    <property type="match status" value="1"/>
</dbReference>
<sequence>MFIKLVQKFNKVPQQYIKHSNFFGSCNIDSLHIYPKDVQEKVLKKMQTHISQPTLRPTKEREKYSEEYDRTPHCNGCQKCNNWERDIPLMTIQEALREAIRCLKCNDAPCQKGCTTSIDIKTFIYNIQNKNWYGAAKCILSDNPLGLTCGQLCPISELCARNCNVSHTEQGAIKINRLQELAVRIFKEMGVKQIKDPSLVNLPPSYKTPIALIGAGPASLSCATFLGRMGYENINIFERESRGGGITSNEIPQNRAPIEEALWEIQMVEQLGVKFHYNKALGKDFSLEDLRNQGFETIFLGIGLTEPNTGTKGASKEFALSAERARQANNFHYSKHFLLKVGEVIKQTKPKAVIDLPKMDGHVVVLGIGDTALDCARSAFRLGAKRVTVVFRRGFQDMRANDEIFEPGRQEGINFVAYSSPLEYEFNEKGNVKAVKFDKYLPQNNDPDNLKYKQTDQNYSLPCDHIVQSFGCQLPDQDWVKKIKKSDSLIDVDYSTNKTKAYDWLFVGGDAIGTKNLVDAVNDGKTASWFMHKYIQEKAGYQVPTEPILPGFYTEIDLVDISTEVCGVKMNNPFGLASAPPTTSYPMISRSFDIGYDFAVIKTLVLDKDTVSNISPRIYKLTSDPLKLEPSFGNIELVSEKSLEYWVKGAIQIKKDYPNKILIGSLMAGNNEQDWYDIVEKTKEAPFDMIELNLSCPHGMNEKGMGRACGEDPDVVRQITKWVTSKTKVPIIIKITPNYGQAELLAQAAYEGGAKAVTLTNTMPGLIDPYPDGEFSNGVGVKKQVTPGGSTGSILRPFALRKCVDVAKYVPQIEIFGSGGIISGDHALSYIQYGAKALQICSAVQNLDAATVFYDLKTSLQANLYLLGDEKARQKGWKGQYPPYGFQKMNNEPNSSKFVKPPKILQLVASKLNNVSPIEKMSRNIIEVPEINKDHCLECGRCYVSCTDSGYQAIQFDGFNTIPRIIEDDCTGCAVCVSSCPVENAIKMVPRKTPYTVNRGIPPGNDCPEIHLNTVPPFKP</sequence>
<dbReference type="PANTHER" id="PTHR43073:SF2">
    <property type="entry name" value="DIHYDROPYRIMIDINE DEHYDROGENASE [NADP(+)]"/>
    <property type="match status" value="1"/>
</dbReference>
<dbReference type="GO" id="GO:0006210">
    <property type="term" value="P:thymine catabolic process"/>
    <property type="evidence" value="ECO:0007669"/>
    <property type="project" value="TreeGrafter"/>
</dbReference>
<gene>
    <name evidence="21" type="ORF">IMG5_196150</name>
</gene>
<dbReference type="Gene3D" id="3.50.50.60">
    <property type="entry name" value="FAD/NAD(P)-binding domain"/>
    <property type="match status" value="2"/>
</dbReference>
<dbReference type="OMA" id="SIHCQLQ"/>
<dbReference type="GO" id="GO:0006212">
    <property type="term" value="P:uracil catabolic process"/>
    <property type="evidence" value="ECO:0007669"/>
    <property type="project" value="TreeGrafter"/>
</dbReference>
<dbReference type="InterPro" id="IPR017900">
    <property type="entry name" value="4Fe4S_Fe_S_CS"/>
</dbReference>
<accession>G0R530</accession>
<evidence type="ECO:0000256" key="9">
    <source>
        <dbReference type="ARBA" id="ARBA00022643"/>
    </source>
</evidence>
<feature type="domain" description="4Fe-4S ferredoxin-type" evidence="20">
    <location>
        <begin position="961"/>
        <end position="991"/>
    </location>
</feature>
<name>G0R530_ICHMU</name>
<dbReference type="GO" id="GO:0017113">
    <property type="term" value="F:dihydropyrimidine dehydrogenase (NADP+) activity"/>
    <property type="evidence" value="ECO:0007669"/>
    <property type="project" value="UniProtKB-EC"/>
</dbReference>
<evidence type="ECO:0000256" key="1">
    <source>
        <dbReference type="ARBA" id="ARBA00001917"/>
    </source>
</evidence>
<dbReference type="GO" id="GO:0005737">
    <property type="term" value="C:cytoplasm"/>
    <property type="evidence" value="ECO:0007669"/>
    <property type="project" value="InterPro"/>
</dbReference>
<dbReference type="InterPro" id="IPR005720">
    <property type="entry name" value="Dihydroorotate_DH_cat"/>
</dbReference>
<evidence type="ECO:0000256" key="17">
    <source>
        <dbReference type="ARBA" id="ARBA00023014"/>
    </source>
</evidence>
<evidence type="ECO:0000256" key="15">
    <source>
        <dbReference type="ARBA" id="ARBA00023002"/>
    </source>
</evidence>
<dbReference type="PANTHER" id="PTHR43073">
    <property type="entry name" value="DIHYDROPYRIMIDINE DEHYDROGENASE [NADP(+)]"/>
    <property type="match status" value="1"/>
</dbReference>
<dbReference type="InterPro" id="IPR023753">
    <property type="entry name" value="FAD/NAD-binding_dom"/>
</dbReference>
<keyword evidence="8" id="KW-0285">Flavoprotein</keyword>
<keyword evidence="16" id="KW-0408">Iron</keyword>
<dbReference type="FunFam" id="3.20.20.70:FF:000027">
    <property type="entry name" value="Dihydropyrimidine dehydrogenase [NADP(+)]"/>
    <property type="match status" value="1"/>
</dbReference>
<evidence type="ECO:0000313" key="22">
    <source>
        <dbReference type="Proteomes" id="UP000008983"/>
    </source>
</evidence>
<keyword evidence="10" id="KW-0479">Metal-binding</keyword>
<dbReference type="GO" id="GO:0051539">
    <property type="term" value="F:4 iron, 4 sulfur cluster binding"/>
    <property type="evidence" value="ECO:0007669"/>
    <property type="project" value="UniProtKB-KW"/>
</dbReference>
<dbReference type="Pfam" id="PF14697">
    <property type="entry name" value="Fer4_21"/>
    <property type="match status" value="1"/>
</dbReference>
<evidence type="ECO:0000256" key="11">
    <source>
        <dbReference type="ARBA" id="ARBA00022737"/>
    </source>
</evidence>
<evidence type="ECO:0000256" key="7">
    <source>
        <dbReference type="ARBA" id="ARBA00022485"/>
    </source>
</evidence>
<dbReference type="InterPro" id="IPR009051">
    <property type="entry name" value="Helical_ferredxn"/>
</dbReference>
<dbReference type="InterPro" id="IPR036188">
    <property type="entry name" value="FAD/NAD-bd_sf"/>
</dbReference>
<keyword evidence="12" id="KW-0547">Nucleotide-binding</keyword>
<dbReference type="SUPFAM" id="SSF54862">
    <property type="entry name" value="4Fe-4S ferredoxins"/>
    <property type="match status" value="1"/>
</dbReference>
<evidence type="ECO:0000313" key="21">
    <source>
        <dbReference type="EMBL" id="EGR27432.1"/>
    </source>
</evidence>
<evidence type="ECO:0000256" key="12">
    <source>
        <dbReference type="ARBA" id="ARBA00022741"/>
    </source>
</evidence>
<comment type="cofactor">
    <cofactor evidence="1">
        <name>FMN</name>
        <dbReference type="ChEBI" id="CHEBI:58210"/>
    </cofactor>
</comment>
<reference evidence="21 22" key="1">
    <citation type="submission" date="2011-07" db="EMBL/GenBank/DDBJ databases">
        <authorList>
            <person name="Coyne R."/>
            <person name="Brami D."/>
            <person name="Johnson J."/>
            <person name="Hostetler J."/>
            <person name="Hannick L."/>
            <person name="Clark T."/>
            <person name="Cassidy-Hanley D."/>
            <person name="Inman J."/>
        </authorList>
    </citation>
    <scope>NUCLEOTIDE SEQUENCE [LARGE SCALE GENOMIC DNA]</scope>
    <source>
        <strain evidence="21 22">G5</strain>
    </source>
</reference>
<evidence type="ECO:0000256" key="19">
    <source>
        <dbReference type="ARBA" id="ARBA00032722"/>
    </source>
</evidence>
<dbReference type="InParanoid" id="G0R530"/>
<evidence type="ECO:0000256" key="2">
    <source>
        <dbReference type="ARBA" id="ARBA00001966"/>
    </source>
</evidence>
<protein>
    <recommendedName>
        <fullName evidence="6">dihydropyrimidine dehydrogenase (NADP(+))</fullName>
        <ecNumber evidence="6">1.3.1.2</ecNumber>
    </recommendedName>
    <alternativeName>
        <fullName evidence="19">Dihydrothymine dehydrogenase</fullName>
    </alternativeName>
    <alternativeName>
        <fullName evidence="18">Dihydrouracil dehydrogenase</fullName>
    </alternativeName>
</protein>
<dbReference type="InterPro" id="IPR028261">
    <property type="entry name" value="DPD_II"/>
</dbReference>
<dbReference type="EC" id="1.3.1.2" evidence="6"/>
<keyword evidence="22" id="KW-1185">Reference proteome</keyword>
<dbReference type="CDD" id="cd02940">
    <property type="entry name" value="DHPD_FMN"/>
    <property type="match status" value="1"/>
</dbReference>
<dbReference type="SUPFAM" id="SSF51971">
    <property type="entry name" value="Nucleotide-binding domain"/>
    <property type="match status" value="1"/>
</dbReference>
<evidence type="ECO:0000256" key="8">
    <source>
        <dbReference type="ARBA" id="ARBA00022630"/>
    </source>
</evidence>
<evidence type="ECO:0000256" key="10">
    <source>
        <dbReference type="ARBA" id="ARBA00022723"/>
    </source>
</evidence>
<evidence type="ECO:0000256" key="5">
    <source>
        <dbReference type="ARBA" id="ARBA00010804"/>
    </source>
</evidence>
<dbReference type="PROSITE" id="PS51379">
    <property type="entry name" value="4FE4S_FER_2"/>
    <property type="match status" value="2"/>
</dbReference>
<dbReference type="InterPro" id="IPR017896">
    <property type="entry name" value="4Fe4S_Fe-S-bd"/>
</dbReference>
<comment type="similarity">
    <text evidence="5">Belongs to the dihydropyrimidine dehydrogenase family.</text>
</comment>
<dbReference type="Gene3D" id="3.20.20.70">
    <property type="entry name" value="Aldolase class I"/>
    <property type="match status" value="1"/>
</dbReference>
<evidence type="ECO:0000256" key="4">
    <source>
        <dbReference type="ARBA" id="ARBA00004668"/>
    </source>
</evidence>
<evidence type="ECO:0000256" key="6">
    <source>
        <dbReference type="ARBA" id="ARBA00013004"/>
    </source>
</evidence>
<dbReference type="GO" id="GO:0002058">
    <property type="term" value="F:uracil binding"/>
    <property type="evidence" value="ECO:0007669"/>
    <property type="project" value="TreeGrafter"/>
</dbReference>
<evidence type="ECO:0000256" key="14">
    <source>
        <dbReference type="ARBA" id="ARBA00022857"/>
    </source>
</evidence>
<evidence type="ECO:0000256" key="16">
    <source>
        <dbReference type="ARBA" id="ARBA00023004"/>
    </source>
</evidence>
<dbReference type="PROSITE" id="PS00198">
    <property type="entry name" value="4FE4S_FER_1"/>
    <property type="match status" value="1"/>
</dbReference>
<dbReference type="STRING" id="857967.G0R530"/>
<dbReference type="RefSeq" id="XP_004024342.1">
    <property type="nucleotide sequence ID" value="XM_004024293.1"/>
</dbReference>
<dbReference type="GO" id="GO:0019483">
    <property type="term" value="P:beta-alanine biosynthetic process"/>
    <property type="evidence" value="ECO:0007669"/>
    <property type="project" value="UniProtKB-UniPathway"/>
</dbReference>
<keyword evidence="14" id="KW-0521">NADP</keyword>
<dbReference type="eggNOG" id="KOG1799">
    <property type="taxonomic scope" value="Eukaryota"/>
</dbReference>
<dbReference type="Gene3D" id="1.10.1060.10">
    <property type="entry name" value="Alpha-helical ferredoxin"/>
    <property type="match status" value="1"/>
</dbReference>
<evidence type="ECO:0000256" key="18">
    <source>
        <dbReference type="ARBA" id="ARBA00030119"/>
    </source>
</evidence>
<evidence type="ECO:0000259" key="20">
    <source>
        <dbReference type="PROSITE" id="PS51379"/>
    </source>
</evidence>
<dbReference type="PRINTS" id="PR00419">
    <property type="entry name" value="ADXRDTASE"/>
</dbReference>
<comment type="cofactor">
    <cofactor evidence="3">
        <name>FAD</name>
        <dbReference type="ChEBI" id="CHEBI:57692"/>
    </cofactor>
</comment>
<dbReference type="EMBL" id="GL984360">
    <property type="protein sequence ID" value="EGR27432.1"/>
    <property type="molecule type" value="Genomic_DNA"/>
</dbReference>
<dbReference type="Gene3D" id="3.30.70.20">
    <property type="match status" value="1"/>
</dbReference>
<dbReference type="Proteomes" id="UP000008983">
    <property type="component" value="Unassembled WGS sequence"/>
</dbReference>
<keyword evidence="13" id="KW-0274">FAD</keyword>
<organism evidence="21 22">
    <name type="scientific">Ichthyophthirius multifiliis</name>
    <name type="common">White spot disease agent</name>
    <name type="synonym">Ich</name>
    <dbReference type="NCBI Taxonomy" id="5932"/>
    <lineage>
        <taxon>Eukaryota</taxon>
        <taxon>Sar</taxon>
        <taxon>Alveolata</taxon>
        <taxon>Ciliophora</taxon>
        <taxon>Intramacronucleata</taxon>
        <taxon>Oligohymenophorea</taxon>
        <taxon>Hymenostomatida</taxon>
        <taxon>Ophryoglenina</taxon>
        <taxon>Ichthyophthirius</taxon>
    </lineage>
</organism>
<dbReference type="GeneID" id="14903476"/>
<dbReference type="Pfam" id="PF07992">
    <property type="entry name" value="Pyr_redox_2"/>
    <property type="match status" value="1"/>
</dbReference>
<dbReference type="AlphaFoldDB" id="G0R530"/>